<reference evidence="2" key="1">
    <citation type="submission" date="2016-10" db="EMBL/GenBank/DDBJ databases">
        <authorList>
            <person name="Varghese N."/>
            <person name="Submissions S."/>
        </authorList>
    </citation>
    <scope>NUCLEOTIDE SEQUENCE [LARGE SCALE GENOMIC DNA]</scope>
    <source>
        <strain evidence="2">DSM 45459</strain>
    </source>
</reference>
<keyword evidence="2" id="KW-1185">Reference proteome</keyword>
<dbReference type="AlphaFoldDB" id="A0A1H0ZGC7"/>
<protein>
    <recommendedName>
        <fullName evidence="3">GAF domain-containing protein</fullName>
    </recommendedName>
</protein>
<evidence type="ECO:0000313" key="2">
    <source>
        <dbReference type="Proteomes" id="UP000199301"/>
    </source>
</evidence>
<proteinExistence type="predicted"/>
<dbReference type="STRING" id="995062.SAMN04489718_1027"/>
<accession>A0A1H0ZGC7</accession>
<evidence type="ECO:0000313" key="1">
    <source>
        <dbReference type="EMBL" id="SDQ26434.1"/>
    </source>
</evidence>
<dbReference type="Proteomes" id="UP000199301">
    <property type="component" value="Unassembled WGS sequence"/>
</dbReference>
<dbReference type="OrthoDB" id="4929862at2"/>
<sequence>MTGRTPVRPAAALLDWALRNSDASTGEALAPAEVRHALDRLVTVLPGVDLAGLSRSCGGHGRTLAATDRCVHRLDGEQHNRGDGPLVEAVRSGRAVRAEITEVRTHWPSFVRGAREEHVHGFLIVPLTAPAPGRTSTVTVSCYTRTPRALDAVDEHDLSWRP</sequence>
<evidence type="ECO:0008006" key="3">
    <source>
        <dbReference type="Google" id="ProtNLM"/>
    </source>
</evidence>
<name>A0A1H0ZGC7_9ACTN</name>
<dbReference type="EMBL" id="FNKO01000001">
    <property type="protein sequence ID" value="SDQ26434.1"/>
    <property type="molecule type" value="Genomic_DNA"/>
</dbReference>
<dbReference type="SUPFAM" id="SSF55781">
    <property type="entry name" value="GAF domain-like"/>
    <property type="match status" value="1"/>
</dbReference>
<dbReference type="RefSeq" id="WP_092521428.1">
    <property type="nucleotide sequence ID" value="NZ_FNKO01000001.1"/>
</dbReference>
<organism evidence="1 2">
    <name type="scientific">Actinopolyspora saharensis</name>
    <dbReference type="NCBI Taxonomy" id="995062"/>
    <lineage>
        <taxon>Bacteria</taxon>
        <taxon>Bacillati</taxon>
        <taxon>Actinomycetota</taxon>
        <taxon>Actinomycetes</taxon>
        <taxon>Actinopolysporales</taxon>
        <taxon>Actinopolysporaceae</taxon>
        <taxon>Actinopolyspora</taxon>
    </lineage>
</organism>
<gene>
    <name evidence="1" type="ORF">SAMN04489718_1027</name>
</gene>